<dbReference type="PANTHER" id="PTHR11851:SF209">
    <property type="entry name" value="CYTOCHROME B-C1 COMPLEX SUBUNIT 2, MITOCHONDRIAL"/>
    <property type="match status" value="1"/>
</dbReference>
<evidence type="ECO:0000256" key="6">
    <source>
        <dbReference type="ARBA" id="ARBA00022982"/>
    </source>
</evidence>
<evidence type="ECO:0000256" key="12">
    <source>
        <dbReference type="ARBA" id="ARBA00041778"/>
    </source>
</evidence>
<evidence type="ECO:0000256" key="4">
    <source>
        <dbReference type="ARBA" id="ARBA00022792"/>
    </source>
</evidence>
<dbReference type="AlphaFoldDB" id="A0A1B2JAR7"/>
<keyword evidence="8" id="KW-0472">Membrane</keyword>
<protein>
    <recommendedName>
        <fullName evidence="10">Cytochrome b-c1 complex subunit 2, mitochondrial</fullName>
    </recommendedName>
    <alternativeName>
        <fullName evidence="12">Complex III subunit 2</fullName>
    </alternativeName>
    <alternativeName>
        <fullName evidence="11">Core protein II</fullName>
    </alternativeName>
</protein>
<organism evidence="14 15">
    <name type="scientific">Komagataella pastoris</name>
    <name type="common">Yeast</name>
    <name type="synonym">Pichia pastoris</name>
    <dbReference type="NCBI Taxonomy" id="4922"/>
    <lineage>
        <taxon>Eukaryota</taxon>
        <taxon>Fungi</taxon>
        <taxon>Dikarya</taxon>
        <taxon>Ascomycota</taxon>
        <taxon>Saccharomycotina</taxon>
        <taxon>Pichiomycetes</taxon>
        <taxon>Pichiales</taxon>
        <taxon>Pichiaceae</taxon>
        <taxon>Komagataella</taxon>
    </lineage>
</organism>
<dbReference type="InterPro" id="IPR050361">
    <property type="entry name" value="MPP/UQCRC_Complex"/>
</dbReference>
<keyword evidence="3" id="KW-0679">Respiratory chain</keyword>
<comment type="subcellular location">
    <subcellularLocation>
        <location evidence="1">Mitochondrion inner membrane</location>
        <topology evidence="1">Peripheral membrane protein</topology>
        <orientation evidence="1">Matrix side</orientation>
    </subcellularLocation>
</comment>
<gene>
    <name evidence="14" type="primary">QCR2</name>
    <name evidence="14" type="ORF">ATY40_BA7502324</name>
</gene>
<evidence type="ECO:0000256" key="8">
    <source>
        <dbReference type="ARBA" id="ARBA00023136"/>
    </source>
</evidence>
<name>A0A1B2JAR7_PICPA</name>
<proteinExistence type="inferred from homology"/>
<keyword evidence="15" id="KW-1185">Reference proteome</keyword>
<dbReference type="InterPro" id="IPR011765">
    <property type="entry name" value="Pept_M16_N"/>
</dbReference>
<evidence type="ECO:0000259" key="13">
    <source>
        <dbReference type="Pfam" id="PF00675"/>
    </source>
</evidence>
<dbReference type="EMBL" id="CP014585">
    <property type="protein sequence ID" value="ANZ75123.1"/>
    <property type="molecule type" value="Genomic_DNA"/>
</dbReference>
<evidence type="ECO:0000256" key="11">
    <source>
        <dbReference type="ARBA" id="ARBA00041372"/>
    </source>
</evidence>
<dbReference type="Pfam" id="PF00675">
    <property type="entry name" value="Peptidase_M16"/>
    <property type="match status" value="1"/>
</dbReference>
<dbReference type="GO" id="GO:0046872">
    <property type="term" value="F:metal ion binding"/>
    <property type="evidence" value="ECO:0007669"/>
    <property type="project" value="InterPro"/>
</dbReference>
<comment type="similarity">
    <text evidence="9">Belongs to the peptidase M16 family. UQCRC2/QCR2 subfamily.</text>
</comment>
<dbReference type="SUPFAM" id="SSF63411">
    <property type="entry name" value="LuxS/MPP-like metallohydrolase"/>
    <property type="match status" value="2"/>
</dbReference>
<dbReference type="GO" id="GO:0005743">
    <property type="term" value="C:mitochondrial inner membrane"/>
    <property type="evidence" value="ECO:0007669"/>
    <property type="project" value="UniProtKB-SubCell"/>
</dbReference>
<evidence type="ECO:0000256" key="2">
    <source>
        <dbReference type="ARBA" id="ARBA00022448"/>
    </source>
</evidence>
<evidence type="ECO:0000256" key="3">
    <source>
        <dbReference type="ARBA" id="ARBA00022660"/>
    </source>
</evidence>
<evidence type="ECO:0000256" key="9">
    <source>
        <dbReference type="ARBA" id="ARBA00038146"/>
    </source>
</evidence>
<keyword evidence="4" id="KW-0999">Mitochondrion inner membrane</keyword>
<evidence type="ECO:0000256" key="7">
    <source>
        <dbReference type="ARBA" id="ARBA00023128"/>
    </source>
</evidence>
<dbReference type="PANTHER" id="PTHR11851">
    <property type="entry name" value="METALLOPROTEASE"/>
    <property type="match status" value="1"/>
</dbReference>
<dbReference type="OrthoDB" id="6369905at2759"/>
<keyword evidence="6" id="KW-0249">Electron transport</keyword>
<evidence type="ECO:0000256" key="5">
    <source>
        <dbReference type="ARBA" id="ARBA00022946"/>
    </source>
</evidence>
<keyword evidence="7" id="KW-0496">Mitochondrion</keyword>
<keyword evidence="2" id="KW-0813">Transport</keyword>
<sequence>MLKNITRSYATAPVKVTSTSSTLLSAPLASVRIVVANAGSKASPAGLAHLLSKSNAVTDTGSKSALRLHRESELLGGQVQSKVTRDSIILSATFLKEHAPFFVSSVADILTKTVYKPYEYAEIIKPAALADYVIATGSSSFIALEELHSISFRRGLGNPLLYDGVSHFSHESLKAYAAQVYTRDNIFVTGSNLSESDLSTFVADSSFSDLSVSQGSPSAPQKQFLGVESRIRRAGTTTAVLGVPLENSNLASYQLVVSNLVARGFDSNVLGYEDGALFYASVTGSSEEVTARLIDLKKALADTNMTYAHLAATQVARQGLSAKLEGSSAANLSKTNLVVVGDVDGVPYLDEL</sequence>
<dbReference type="InterPro" id="IPR011249">
    <property type="entry name" value="Metalloenz_LuxS/M16"/>
</dbReference>
<evidence type="ECO:0000256" key="10">
    <source>
        <dbReference type="ARBA" id="ARBA00040751"/>
    </source>
</evidence>
<evidence type="ECO:0000256" key="1">
    <source>
        <dbReference type="ARBA" id="ARBA00004443"/>
    </source>
</evidence>
<evidence type="ECO:0000313" key="15">
    <source>
        <dbReference type="Proteomes" id="UP000094565"/>
    </source>
</evidence>
<evidence type="ECO:0000313" key="14">
    <source>
        <dbReference type="EMBL" id="ANZ75123.1"/>
    </source>
</evidence>
<feature type="domain" description="Peptidase M16 N-terminal" evidence="13">
    <location>
        <begin position="30"/>
        <end position="163"/>
    </location>
</feature>
<reference evidence="14 15" key="1">
    <citation type="submission" date="2016-02" db="EMBL/GenBank/DDBJ databases">
        <title>Comparative genomic and transcriptomic foundation for Pichia pastoris.</title>
        <authorList>
            <person name="Love K.R."/>
            <person name="Shah K.A."/>
            <person name="Whittaker C.A."/>
            <person name="Wu J."/>
            <person name="Bartlett M.C."/>
            <person name="Ma D."/>
            <person name="Leeson R.L."/>
            <person name="Priest M."/>
            <person name="Young S.K."/>
            <person name="Love J.C."/>
        </authorList>
    </citation>
    <scope>NUCLEOTIDE SEQUENCE [LARGE SCALE GENOMIC DNA]</scope>
    <source>
        <strain evidence="14 15">ATCC 28485</strain>
    </source>
</reference>
<dbReference type="Gene3D" id="3.30.830.10">
    <property type="entry name" value="Metalloenzyme, LuxS/M16 peptidase-like"/>
    <property type="match status" value="2"/>
</dbReference>
<keyword evidence="5" id="KW-0809">Transit peptide</keyword>
<dbReference type="Proteomes" id="UP000094565">
    <property type="component" value="Chromosome 2"/>
</dbReference>
<accession>A0A1B2JAR7</accession>